<reference evidence="3 4" key="1">
    <citation type="submission" date="2021-02" db="EMBL/GenBank/DDBJ databases">
        <title>Variation within the Batrachochytrium salamandrivorans European outbreak.</title>
        <authorList>
            <person name="Kelly M."/>
            <person name="Pasmans F."/>
            <person name="Shea T.P."/>
            <person name="Munoz J.F."/>
            <person name="Carranza S."/>
            <person name="Cuomo C.A."/>
            <person name="Martel A."/>
        </authorList>
    </citation>
    <scope>NUCLEOTIDE SEQUENCE [LARGE SCALE GENOMIC DNA]</scope>
    <source>
        <strain evidence="3 4">AMFP18/2</strain>
    </source>
</reference>
<evidence type="ECO:0008006" key="5">
    <source>
        <dbReference type="Google" id="ProtNLM"/>
    </source>
</evidence>
<dbReference type="Proteomes" id="UP001648503">
    <property type="component" value="Unassembled WGS sequence"/>
</dbReference>
<dbReference type="InterPro" id="IPR018946">
    <property type="entry name" value="PhoD-like_MPP"/>
</dbReference>
<comment type="caution">
    <text evidence="3">The sequence shown here is derived from an EMBL/GenBank/DDBJ whole genome shotgun (WGS) entry which is preliminary data.</text>
</comment>
<evidence type="ECO:0000259" key="2">
    <source>
        <dbReference type="Pfam" id="PF16655"/>
    </source>
</evidence>
<keyword evidence="4" id="KW-1185">Reference proteome</keyword>
<dbReference type="SUPFAM" id="SSF56300">
    <property type="entry name" value="Metallo-dependent phosphatases"/>
    <property type="match status" value="1"/>
</dbReference>
<dbReference type="PANTHER" id="PTHR43606">
    <property type="entry name" value="PHOSPHATASE, PUTATIVE (AFU_ORTHOLOGUE AFUA_6G08710)-RELATED"/>
    <property type="match status" value="1"/>
</dbReference>
<dbReference type="Gene3D" id="2.60.40.380">
    <property type="entry name" value="Purple acid phosphatase-like, N-terminal"/>
    <property type="match status" value="1"/>
</dbReference>
<dbReference type="InterPro" id="IPR038607">
    <property type="entry name" value="PhoD-like_sf"/>
</dbReference>
<organism evidence="3 4">
    <name type="scientific">Batrachochytrium salamandrivorans</name>
    <dbReference type="NCBI Taxonomy" id="1357716"/>
    <lineage>
        <taxon>Eukaryota</taxon>
        <taxon>Fungi</taxon>
        <taxon>Fungi incertae sedis</taxon>
        <taxon>Chytridiomycota</taxon>
        <taxon>Chytridiomycota incertae sedis</taxon>
        <taxon>Chytridiomycetes</taxon>
        <taxon>Rhizophydiales</taxon>
        <taxon>Rhizophydiales incertae sedis</taxon>
        <taxon>Batrachochytrium</taxon>
    </lineage>
</organism>
<feature type="domain" description="Phospholipase D N-terminal" evidence="2">
    <location>
        <begin position="147"/>
        <end position="252"/>
    </location>
</feature>
<dbReference type="InterPro" id="IPR032093">
    <property type="entry name" value="PhoD_N"/>
</dbReference>
<dbReference type="Pfam" id="PF16655">
    <property type="entry name" value="PhoD_N"/>
    <property type="match status" value="1"/>
</dbReference>
<dbReference type="CDD" id="cd07389">
    <property type="entry name" value="MPP_PhoD"/>
    <property type="match status" value="1"/>
</dbReference>
<protein>
    <recommendedName>
        <fullName evidence="5">PhoD-like phosphatase metallophosphatase domain-containing protein</fullName>
    </recommendedName>
</protein>
<feature type="domain" description="PhoD-like phosphatase metallophosphatase" evidence="1">
    <location>
        <begin position="266"/>
        <end position="604"/>
    </location>
</feature>
<evidence type="ECO:0000313" key="4">
    <source>
        <dbReference type="Proteomes" id="UP001648503"/>
    </source>
</evidence>
<dbReference type="InterPro" id="IPR052900">
    <property type="entry name" value="Phospholipid_Metab_Enz"/>
</dbReference>
<evidence type="ECO:0000259" key="1">
    <source>
        <dbReference type="Pfam" id="PF09423"/>
    </source>
</evidence>
<dbReference type="InterPro" id="IPR029052">
    <property type="entry name" value="Metallo-depent_PP-like"/>
</dbReference>
<sequence>MPNMHFIHIPAGWKQLFISLLALNIALGITASVNIWLYASGPSHDFLIALSIAQHSTSHSIIPNASYVFRNMAYQSPLIESSPLANLSTKNFVYAASHDTDIHTTPLQSFPIMEDHTIPKVEDLRLTVWQLSIINSTTYLDKIQFLHGVASGDPLDNSIILWSKISPPSHLLSNVFRVQYQLTPDVGDLGLLDQNGPHLIQGLVSTEASIDFVVKVDVGGLSPNTKYIYRFKVERDDSKENVVYSPIGFTRTLPDATFNLESLKIAIVSCSNFVDGFFNAYANIANKKDIDIVLHLGDYIYEYAEGGFGFGESIGRLPLPNRPLETLQDYRTRHAQYKLDPDLQAAHQFHPWIVIWDDHEFADNIDAQEKWRNHTQAGMKAYFEYLPIREARVDDKFKIYRSFKFGNLVDLAMLDTRIVGRDETDLRDASKINSLERTILGAEQENWLYDQLLSSKRNGTIWRFIGNQVVFSPLQILGVPLGVDSWDGYPANRARITSLLTQNKITDTIFLTGDIHSSFAFDIVPDPFDELQYSRTNRTASLGVELVSPSVTSSSALEHLQLGMLRVPAQVMFKSYEPHLHHVNLCEHGYILVDVSPKRVKAEYWYSSDIKISTTSERLGAVIVTERGSNRITESQIF</sequence>
<dbReference type="Pfam" id="PF09423">
    <property type="entry name" value="PhoD"/>
    <property type="match status" value="1"/>
</dbReference>
<name>A0ABQ8EZ89_9FUNG</name>
<dbReference type="PANTHER" id="PTHR43606:SF7">
    <property type="entry name" value="PHOSPHATASE, PUTATIVE (AFU_ORTHOLOGUE AFUA_6G08710)-RELATED"/>
    <property type="match status" value="1"/>
</dbReference>
<gene>
    <name evidence="3" type="ORF">BASA50_011173</name>
</gene>
<evidence type="ECO:0000313" key="3">
    <source>
        <dbReference type="EMBL" id="KAH6587782.1"/>
    </source>
</evidence>
<proteinExistence type="predicted"/>
<accession>A0ABQ8EZ89</accession>
<dbReference type="EMBL" id="JAFCIX010000553">
    <property type="protein sequence ID" value="KAH6587782.1"/>
    <property type="molecule type" value="Genomic_DNA"/>
</dbReference>
<dbReference type="Gene3D" id="3.60.21.70">
    <property type="entry name" value="PhoD-like phosphatase"/>
    <property type="match status" value="1"/>
</dbReference>